<dbReference type="AlphaFoldDB" id="R0KMG1"/>
<keyword evidence="1" id="KW-0472">Membrane</keyword>
<protein>
    <submittedName>
        <fullName evidence="2">Uncharacterized protein</fullName>
    </submittedName>
</protein>
<evidence type="ECO:0000256" key="1">
    <source>
        <dbReference type="SAM" id="Phobius"/>
    </source>
</evidence>
<proteinExistence type="predicted"/>
<feature type="transmembrane region" description="Helical" evidence="1">
    <location>
        <begin position="185"/>
        <end position="205"/>
    </location>
</feature>
<dbReference type="HOGENOM" id="CLU_1496653_0_0_1"/>
<reference evidence="2 3" key="1">
    <citation type="journal article" date="2013" name="BMC Genomics">
        <title>Comparative genomics of parasitic silkworm microsporidia reveal an association between genome expansion and host adaptation.</title>
        <authorList>
            <person name="Pan G."/>
            <person name="Xu J."/>
            <person name="Li T."/>
            <person name="Xia Q."/>
            <person name="Liu S.L."/>
            <person name="Zhang G."/>
            <person name="Li S."/>
            <person name="Li C."/>
            <person name="Liu H."/>
            <person name="Yang L."/>
            <person name="Liu T."/>
            <person name="Zhang X."/>
            <person name="Wu Z."/>
            <person name="Fan W."/>
            <person name="Dang X."/>
            <person name="Xiang H."/>
            <person name="Tao M."/>
            <person name="Li Y."/>
            <person name="Hu J."/>
            <person name="Li Z."/>
            <person name="Lin L."/>
            <person name="Luo J."/>
            <person name="Geng L."/>
            <person name="Wang L."/>
            <person name="Long M."/>
            <person name="Wan Y."/>
            <person name="He N."/>
            <person name="Zhang Z."/>
            <person name="Lu C."/>
            <person name="Keeling P.J."/>
            <person name="Wang J."/>
            <person name="Xiang Z."/>
            <person name="Zhou Z."/>
        </authorList>
    </citation>
    <scope>NUCLEOTIDE SEQUENCE [LARGE SCALE GENOMIC DNA]</scope>
    <source>
        <strain evidence="3">CQ1 / CVCC 102059</strain>
    </source>
</reference>
<keyword evidence="1" id="KW-1133">Transmembrane helix</keyword>
<feature type="transmembrane region" description="Helical" evidence="1">
    <location>
        <begin position="133"/>
        <end position="153"/>
    </location>
</feature>
<dbReference type="VEuPathDB" id="MicrosporidiaDB:NBO_742g0003"/>
<feature type="transmembrane region" description="Helical" evidence="1">
    <location>
        <begin position="69"/>
        <end position="90"/>
    </location>
</feature>
<keyword evidence="3" id="KW-1185">Reference proteome</keyword>
<feature type="transmembrane region" description="Helical" evidence="1">
    <location>
        <begin position="44"/>
        <end position="63"/>
    </location>
</feature>
<gene>
    <name evidence="2" type="ORF">NBO_742g0003</name>
</gene>
<dbReference type="Proteomes" id="UP000016927">
    <property type="component" value="Unassembled WGS sequence"/>
</dbReference>
<name>R0KMG1_NOSB1</name>
<organism evidence="2 3">
    <name type="scientific">Nosema bombycis (strain CQ1 / CVCC 102059)</name>
    <name type="common">Microsporidian parasite</name>
    <name type="synonym">Pebrine of silkworm</name>
    <dbReference type="NCBI Taxonomy" id="578461"/>
    <lineage>
        <taxon>Eukaryota</taxon>
        <taxon>Fungi</taxon>
        <taxon>Fungi incertae sedis</taxon>
        <taxon>Microsporidia</taxon>
        <taxon>Nosematidae</taxon>
        <taxon>Nosema</taxon>
    </lineage>
</organism>
<evidence type="ECO:0000313" key="2">
    <source>
        <dbReference type="EMBL" id="EOB11841.1"/>
    </source>
</evidence>
<keyword evidence="1" id="KW-0812">Transmembrane</keyword>
<evidence type="ECO:0000313" key="3">
    <source>
        <dbReference type="Proteomes" id="UP000016927"/>
    </source>
</evidence>
<accession>R0KMG1</accession>
<feature type="transmembrane region" description="Helical" evidence="1">
    <location>
        <begin position="159"/>
        <end position="178"/>
    </location>
</feature>
<sequence>MVVKMHKRNTNLKPSKLGKILLEITLNYLKSYLLLKIKIHEEKIYSHLFITLLLNILSTTLFLGVGWSLLIYFNILLAFCGINSVTLFLCEGDIKEKKLDEGNGSFIQDHNLPSHANTNDPHSSNLNSPFKTLLFYFFISLLGLSYLPLYLYISHISSFLKPVVLVIFMGVYTIFYLNNTKKDPITLILITINILIIIYLCIDHLELGK</sequence>
<dbReference type="EMBL" id="KB909649">
    <property type="protein sequence ID" value="EOB11841.1"/>
    <property type="molecule type" value="Genomic_DNA"/>
</dbReference>